<sequence>MGGVDKHDQMVSYYRTFLKSKKWTLRALFHVFDMTVVNCWLEYKQDAANLDLKEKDIMDLLAFKQRLTESLMLVEEELISSVQNVASIFVLQKKTNCFFDFHQ</sequence>
<gene>
    <name evidence="2" type="ORF">MEUPH1_LOCUS26592</name>
</gene>
<evidence type="ECO:0000259" key="1">
    <source>
        <dbReference type="Pfam" id="PF13843"/>
    </source>
</evidence>
<evidence type="ECO:0000313" key="3">
    <source>
        <dbReference type="Proteomes" id="UP001160148"/>
    </source>
</evidence>
<organism evidence="2 3">
    <name type="scientific">Macrosiphum euphorbiae</name>
    <name type="common">potato aphid</name>
    <dbReference type="NCBI Taxonomy" id="13131"/>
    <lineage>
        <taxon>Eukaryota</taxon>
        <taxon>Metazoa</taxon>
        <taxon>Ecdysozoa</taxon>
        <taxon>Arthropoda</taxon>
        <taxon>Hexapoda</taxon>
        <taxon>Insecta</taxon>
        <taxon>Pterygota</taxon>
        <taxon>Neoptera</taxon>
        <taxon>Paraneoptera</taxon>
        <taxon>Hemiptera</taxon>
        <taxon>Sternorrhyncha</taxon>
        <taxon>Aphidomorpha</taxon>
        <taxon>Aphidoidea</taxon>
        <taxon>Aphididae</taxon>
        <taxon>Macrosiphini</taxon>
        <taxon>Macrosiphum</taxon>
    </lineage>
</organism>
<dbReference type="PANTHER" id="PTHR47272">
    <property type="entry name" value="DDE_TNP_1_7 DOMAIN-CONTAINING PROTEIN"/>
    <property type="match status" value="1"/>
</dbReference>
<dbReference type="InterPro" id="IPR029526">
    <property type="entry name" value="PGBD"/>
</dbReference>
<name>A0AAV0XW33_9HEMI</name>
<dbReference type="EMBL" id="CARXXK010001074">
    <property type="protein sequence ID" value="CAI6372765.1"/>
    <property type="molecule type" value="Genomic_DNA"/>
</dbReference>
<evidence type="ECO:0000313" key="2">
    <source>
        <dbReference type="EMBL" id="CAI6372765.1"/>
    </source>
</evidence>
<dbReference type="PANTHER" id="PTHR47272:SF2">
    <property type="entry name" value="PIGGYBAC TRANSPOSABLE ELEMENT-DERIVED PROTEIN 3-LIKE"/>
    <property type="match status" value="1"/>
</dbReference>
<keyword evidence="3" id="KW-1185">Reference proteome</keyword>
<dbReference type="AlphaFoldDB" id="A0AAV0XW33"/>
<dbReference type="Pfam" id="PF13843">
    <property type="entry name" value="DDE_Tnp_1_7"/>
    <property type="match status" value="1"/>
</dbReference>
<reference evidence="2 3" key="1">
    <citation type="submission" date="2023-01" db="EMBL/GenBank/DDBJ databases">
        <authorList>
            <person name="Whitehead M."/>
        </authorList>
    </citation>
    <scope>NUCLEOTIDE SEQUENCE [LARGE SCALE GENOMIC DNA]</scope>
</reference>
<comment type="caution">
    <text evidence="2">The sequence shown here is derived from an EMBL/GenBank/DDBJ whole genome shotgun (WGS) entry which is preliminary data.</text>
</comment>
<protein>
    <recommendedName>
        <fullName evidence="1">PiggyBac transposable element-derived protein domain-containing protein</fullName>
    </recommendedName>
</protein>
<accession>A0AAV0XW33</accession>
<feature type="domain" description="PiggyBac transposable element-derived protein" evidence="1">
    <location>
        <begin position="1"/>
        <end position="40"/>
    </location>
</feature>
<proteinExistence type="predicted"/>
<dbReference type="Proteomes" id="UP001160148">
    <property type="component" value="Unassembled WGS sequence"/>
</dbReference>